<dbReference type="GO" id="GO:0004867">
    <property type="term" value="F:serine-type endopeptidase inhibitor activity"/>
    <property type="evidence" value="ECO:0007669"/>
    <property type="project" value="InterPro"/>
</dbReference>
<comment type="similarity">
    <text evidence="1 2">Belongs to the serpin family.</text>
</comment>
<evidence type="ECO:0000313" key="6">
    <source>
        <dbReference type="Proteomes" id="UP000594262"/>
    </source>
</evidence>
<dbReference type="PANTHER" id="PTHR11461">
    <property type="entry name" value="SERINE PROTEASE INHIBITOR, SERPIN"/>
    <property type="match status" value="1"/>
</dbReference>
<evidence type="ECO:0000256" key="1">
    <source>
        <dbReference type="ARBA" id="ARBA00009500"/>
    </source>
</evidence>
<evidence type="ECO:0000313" key="5">
    <source>
        <dbReference type="EnsemblMetazoa" id="CLYHEMP012516.1"/>
    </source>
</evidence>
<proteinExistence type="inferred from homology"/>
<dbReference type="PANTHER" id="PTHR11461:SF211">
    <property type="entry name" value="GH10112P-RELATED"/>
    <property type="match status" value="1"/>
</dbReference>
<feature type="chain" id="PRO_5029649611" description="Serpin domain-containing protein" evidence="3">
    <location>
        <begin position="20"/>
        <end position="398"/>
    </location>
</feature>
<dbReference type="Gene3D" id="3.30.497.10">
    <property type="entry name" value="Antithrombin, subunit I, domain 2"/>
    <property type="match status" value="1"/>
</dbReference>
<dbReference type="GeneID" id="136807620"/>
<evidence type="ECO:0000256" key="2">
    <source>
        <dbReference type="RuleBase" id="RU000411"/>
    </source>
</evidence>
<dbReference type="SMART" id="SM00093">
    <property type="entry name" value="SERPIN"/>
    <property type="match status" value="1"/>
</dbReference>
<dbReference type="SUPFAM" id="SSF56574">
    <property type="entry name" value="Serpins"/>
    <property type="match status" value="1"/>
</dbReference>
<dbReference type="InterPro" id="IPR042178">
    <property type="entry name" value="Serpin_sf_1"/>
</dbReference>
<dbReference type="InterPro" id="IPR023796">
    <property type="entry name" value="Serpin_dom"/>
</dbReference>
<dbReference type="EnsemblMetazoa" id="CLYHEMT012516.1">
    <property type="protein sequence ID" value="CLYHEMP012516.1"/>
    <property type="gene ID" value="CLYHEMG012516"/>
</dbReference>
<organism evidence="5 6">
    <name type="scientific">Clytia hemisphaerica</name>
    <dbReference type="NCBI Taxonomy" id="252671"/>
    <lineage>
        <taxon>Eukaryota</taxon>
        <taxon>Metazoa</taxon>
        <taxon>Cnidaria</taxon>
        <taxon>Hydrozoa</taxon>
        <taxon>Hydroidolina</taxon>
        <taxon>Leptothecata</taxon>
        <taxon>Obeliida</taxon>
        <taxon>Clytiidae</taxon>
        <taxon>Clytia</taxon>
    </lineage>
</organism>
<dbReference type="Gene3D" id="2.30.39.10">
    <property type="entry name" value="Alpha-1-antitrypsin, domain 1"/>
    <property type="match status" value="1"/>
</dbReference>
<dbReference type="InterPro" id="IPR042185">
    <property type="entry name" value="Serpin_sf_2"/>
</dbReference>
<keyword evidence="6" id="KW-1185">Reference proteome</keyword>
<dbReference type="Pfam" id="PF00079">
    <property type="entry name" value="Serpin"/>
    <property type="match status" value="1"/>
</dbReference>
<sequence length="398" mass="45348">MLNKILVAILLGIIQVSTTCDVNNRDESGTNDVINRDESGNNAVVGRDEEAGSTLRKLEEKMFTQLLRDEQRKEKKNMVYSPYGIFSIIKSMSALLDKEHRAAVKTALGLDPNHVDVIKPSITSPELKEANKIWIDSKFELDSEMKKKYKQIIEQIVMKGHVTETRDVINKWVSNHTMGMIRELLTPDSIITDYSVLVVNTLAFHGHWKMPFKPEQTKEMDFHLSENEKVKVKMMFGSIKGRFHRGENFEIVEIPYAGDRYSFCIVLPGQTDPAKRKDITEILESKMTRPIKIQVFLPKFKITSDFVLNKVLRTAGFNSLFSRIAAVKNADINFMDVIQKVAIEVNEEGTKASAGSLGASGRSMPLRVTVDRPFEFMIRDVKEKKTLFHGFVQKPEFE</sequence>
<evidence type="ECO:0000256" key="3">
    <source>
        <dbReference type="SAM" id="SignalP"/>
    </source>
</evidence>
<name>A0A7M5UMV6_9CNID</name>
<keyword evidence="3" id="KW-0732">Signal</keyword>
<accession>A0A7M5UMV6</accession>
<dbReference type="GO" id="GO:0005615">
    <property type="term" value="C:extracellular space"/>
    <property type="evidence" value="ECO:0007669"/>
    <property type="project" value="InterPro"/>
</dbReference>
<dbReference type="AlphaFoldDB" id="A0A7M5UMV6"/>
<dbReference type="Gene3D" id="2.10.310.10">
    <property type="entry name" value="Serpins superfamily"/>
    <property type="match status" value="1"/>
</dbReference>
<evidence type="ECO:0000259" key="4">
    <source>
        <dbReference type="SMART" id="SM00093"/>
    </source>
</evidence>
<dbReference type="InterPro" id="IPR036186">
    <property type="entry name" value="Serpin_sf"/>
</dbReference>
<protein>
    <recommendedName>
        <fullName evidence="4">Serpin domain-containing protein</fullName>
    </recommendedName>
</protein>
<feature type="signal peptide" evidence="3">
    <location>
        <begin position="1"/>
        <end position="19"/>
    </location>
</feature>
<dbReference type="Proteomes" id="UP000594262">
    <property type="component" value="Unplaced"/>
</dbReference>
<dbReference type="InterPro" id="IPR000215">
    <property type="entry name" value="Serpin_fam"/>
</dbReference>
<dbReference type="RefSeq" id="XP_066920315.1">
    <property type="nucleotide sequence ID" value="XM_067064214.1"/>
</dbReference>
<dbReference type="OrthoDB" id="5966977at2759"/>
<feature type="domain" description="Serpin" evidence="4">
    <location>
        <begin position="60"/>
        <end position="395"/>
    </location>
</feature>
<dbReference type="CDD" id="cd00172">
    <property type="entry name" value="serpin"/>
    <property type="match status" value="1"/>
</dbReference>
<reference evidence="5" key="1">
    <citation type="submission" date="2021-01" db="UniProtKB">
        <authorList>
            <consortium name="EnsemblMetazoa"/>
        </authorList>
    </citation>
    <scope>IDENTIFICATION</scope>
</reference>